<reference evidence="1 2" key="1">
    <citation type="submission" date="2013-02" db="EMBL/GenBank/DDBJ databases">
        <title>The Genome Sequence of Acinetobacter bereziniae CIP 70.12.</title>
        <authorList>
            <consortium name="The Broad Institute Genome Sequencing Platform"/>
            <consortium name="The Broad Institute Genome Sequencing Center for Infectious Disease"/>
            <person name="Cerqueira G."/>
            <person name="Feldgarden M."/>
            <person name="Courvalin P."/>
            <person name="Perichon B."/>
            <person name="Grillot-Courvalin C."/>
            <person name="Clermont D."/>
            <person name="Rocha E."/>
            <person name="Yoon E.-J."/>
            <person name="Nemec A."/>
            <person name="Walker B."/>
            <person name="Young S.K."/>
            <person name="Zeng Q."/>
            <person name="Gargeya S."/>
            <person name="Fitzgerald M."/>
            <person name="Haas B."/>
            <person name="Abouelleil A."/>
            <person name="Alvarado L."/>
            <person name="Arachchi H.M."/>
            <person name="Berlin A.M."/>
            <person name="Chapman S.B."/>
            <person name="Dewar J."/>
            <person name="Goldberg J."/>
            <person name="Griggs A."/>
            <person name="Gujja S."/>
            <person name="Hansen M."/>
            <person name="Howarth C."/>
            <person name="Imamovic A."/>
            <person name="Larimer J."/>
            <person name="McCowan C."/>
            <person name="Murphy C."/>
            <person name="Neiman D."/>
            <person name="Pearson M."/>
            <person name="Priest M."/>
            <person name="Roberts A."/>
            <person name="Saif S."/>
            <person name="Shea T."/>
            <person name="Sisk P."/>
            <person name="Sykes S."/>
            <person name="Wortman J."/>
            <person name="Nusbaum C."/>
            <person name="Birren B."/>
        </authorList>
    </citation>
    <scope>NUCLEOTIDE SEQUENCE [LARGE SCALE GENOMIC DNA]</scope>
    <source>
        <strain evidence="1 2">CIP 70.12</strain>
    </source>
</reference>
<dbReference type="RefSeq" id="WP_005030275.1">
    <property type="nucleotide sequence ID" value="NZ_KB849755.1"/>
</dbReference>
<comment type="caution">
    <text evidence="1">The sequence shown here is derived from an EMBL/GenBank/DDBJ whole genome shotgun (WGS) entry which is preliminary data.</text>
</comment>
<evidence type="ECO:0000313" key="2">
    <source>
        <dbReference type="Proteomes" id="UP000013251"/>
    </source>
</evidence>
<keyword evidence="2" id="KW-1185">Reference proteome</keyword>
<dbReference type="HOGENOM" id="CLU_1870890_0_0_6"/>
<dbReference type="EMBL" id="APQG01000017">
    <property type="protein sequence ID" value="ENV98131.1"/>
    <property type="molecule type" value="Genomic_DNA"/>
</dbReference>
<sequence>MNNIVQFSKTKTFSSTKESVQPLLDLSDPQLVADMGRADKLVTYDINAMSIDELRDHVRCSIIQLYKDRMHHKQECNTFKSIYRLFGAFLERRCKEELKVYRDSNGKNLAAEGKALAFDEALNTLPITIGTTYATEMR</sequence>
<protein>
    <submittedName>
        <fullName evidence="1">Uncharacterized protein</fullName>
    </submittedName>
</protein>
<name>N9DJZ1_ACIBZ</name>
<dbReference type="AlphaFoldDB" id="N9DJZ1"/>
<dbReference type="OrthoDB" id="9979184at2"/>
<proteinExistence type="predicted"/>
<evidence type="ECO:0000313" key="1">
    <source>
        <dbReference type="EMBL" id="ENV98131.1"/>
    </source>
</evidence>
<dbReference type="Proteomes" id="UP000013251">
    <property type="component" value="Unassembled WGS sequence"/>
</dbReference>
<gene>
    <name evidence="1" type="ORF">F938_01190</name>
</gene>
<dbReference type="PATRIC" id="fig|1217650.3.peg.1165"/>
<accession>N9DJZ1</accession>
<organism evidence="1 2">
    <name type="scientific">Acinetobacter bereziniae LMG 1003 = CIP 70.12</name>
    <dbReference type="NCBI Taxonomy" id="981324"/>
    <lineage>
        <taxon>Bacteria</taxon>
        <taxon>Pseudomonadati</taxon>
        <taxon>Pseudomonadota</taxon>
        <taxon>Gammaproteobacteria</taxon>
        <taxon>Moraxellales</taxon>
        <taxon>Moraxellaceae</taxon>
        <taxon>Acinetobacter</taxon>
    </lineage>
</organism>